<name>A0A4R1PTU2_9GAMM</name>
<dbReference type="Gene3D" id="2.40.160.10">
    <property type="entry name" value="Porin"/>
    <property type="match status" value="1"/>
</dbReference>
<feature type="region of interest" description="Disordered" evidence="4">
    <location>
        <begin position="80"/>
        <end position="104"/>
    </location>
</feature>
<dbReference type="GO" id="GO:0016020">
    <property type="term" value="C:membrane"/>
    <property type="evidence" value="ECO:0007669"/>
    <property type="project" value="InterPro"/>
</dbReference>
<organism evidence="5 6">
    <name type="scientific">Azotobacter chroococcum</name>
    <dbReference type="NCBI Taxonomy" id="353"/>
    <lineage>
        <taxon>Bacteria</taxon>
        <taxon>Pseudomonadati</taxon>
        <taxon>Pseudomonadota</taxon>
        <taxon>Gammaproteobacteria</taxon>
        <taxon>Pseudomonadales</taxon>
        <taxon>Pseudomonadaceae</taxon>
        <taxon>Azotobacter</taxon>
    </lineage>
</organism>
<keyword evidence="3" id="KW-0732">Signal</keyword>
<comment type="similarity">
    <text evidence="1">Belongs to the outer membrane porin (Opr) (TC 1.B.25) family.</text>
</comment>
<proteinExistence type="inferred from homology"/>
<gene>
    <name evidence="5" type="ORF">EV691_11362</name>
</gene>
<accession>A0A4R1PTU2</accession>
<reference evidence="5 6" key="1">
    <citation type="submission" date="2019-03" db="EMBL/GenBank/DDBJ databases">
        <title>Genomic Encyclopedia of Type Strains, Phase IV (KMG-IV): sequencing the most valuable type-strain genomes for metagenomic binning, comparative biology and taxonomic classification.</title>
        <authorList>
            <person name="Goeker M."/>
        </authorList>
    </citation>
    <scope>NUCLEOTIDE SEQUENCE [LARGE SCALE GENOMIC DNA]</scope>
    <source>
        <strain evidence="5 6">DSM 2286</strain>
    </source>
</reference>
<dbReference type="Pfam" id="PF03573">
    <property type="entry name" value="OprD"/>
    <property type="match status" value="1"/>
</dbReference>
<dbReference type="EMBL" id="SMMU01000013">
    <property type="protein sequence ID" value="TCL31323.1"/>
    <property type="molecule type" value="Genomic_DNA"/>
</dbReference>
<dbReference type="InterPro" id="IPR005318">
    <property type="entry name" value="OM_porin_bac"/>
</dbReference>
<evidence type="ECO:0000313" key="6">
    <source>
        <dbReference type="Proteomes" id="UP000295169"/>
    </source>
</evidence>
<protein>
    <submittedName>
        <fullName evidence="5">Outer membrane OprD family porin</fullName>
    </submittedName>
</protein>
<evidence type="ECO:0000256" key="4">
    <source>
        <dbReference type="SAM" id="MobiDB-lite"/>
    </source>
</evidence>
<dbReference type="Proteomes" id="UP000295169">
    <property type="component" value="Unassembled WGS sequence"/>
</dbReference>
<sequence>MPATIRGKLIALLLAVTVFRETVASPMPPGGFAEEASASLLLRNGYVYRDNQDGVRDQSRWAQAVIATFESGFWMPTACSPSGSTPARAATTATSPTSPPTATAIPKRIWASSASSSSCGCPIRY</sequence>
<evidence type="ECO:0000313" key="5">
    <source>
        <dbReference type="EMBL" id="TCL31323.1"/>
    </source>
</evidence>
<evidence type="ECO:0000256" key="2">
    <source>
        <dbReference type="ARBA" id="ARBA00022448"/>
    </source>
</evidence>
<comment type="caution">
    <text evidence="5">The sequence shown here is derived from an EMBL/GenBank/DDBJ whole genome shotgun (WGS) entry which is preliminary data.</text>
</comment>
<evidence type="ECO:0000256" key="3">
    <source>
        <dbReference type="ARBA" id="ARBA00022729"/>
    </source>
</evidence>
<dbReference type="AlphaFoldDB" id="A0A4R1PTU2"/>
<evidence type="ECO:0000256" key="1">
    <source>
        <dbReference type="ARBA" id="ARBA00009075"/>
    </source>
</evidence>
<keyword evidence="2" id="KW-0813">Transport</keyword>
<dbReference type="InterPro" id="IPR023614">
    <property type="entry name" value="Porin_dom_sf"/>
</dbReference>